<keyword evidence="4" id="KW-1185">Reference proteome</keyword>
<gene>
    <name evidence="3" type="ORF">ACFOOG_01535</name>
</gene>
<accession>A0ABV7ZTK0</accession>
<dbReference type="Gene3D" id="3.40.30.10">
    <property type="entry name" value="Glutaredoxin"/>
    <property type="match status" value="1"/>
</dbReference>
<evidence type="ECO:0000313" key="3">
    <source>
        <dbReference type="EMBL" id="MFC3851500.1"/>
    </source>
</evidence>
<sequence>MQRLLLPLLTALVILTGCATTNTTTERSALPTDYSSYPTDKPEALVFFGYQCGPCYQFYHQELIHWDERIENDGQLVLVPVLFDPTVEYAARAFHAAEILGENPQFHAHLFYAYQSGVDLYSEKAVLAFARQHINVPYADFQAALRSDLVDQRMAQAQALVQQYNIRATPSIIVNRKHLVDPTMVGSTAELFEEVQNTMNGGQPGRGSAI</sequence>
<proteinExistence type="predicted"/>
<dbReference type="Proteomes" id="UP001595617">
    <property type="component" value="Unassembled WGS sequence"/>
</dbReference>
<dbReference type="InterPro" id="IPR001853">
    <property type="entry name" value="DSBA-like_thioredoxin_dom"/>
</dbReference>
<dbReference type="InterPro" id="IPR050824">
    <property type="entry name" value="Thiol_disulfide_DsbA"/>
</dbReference>
<dbReference type="Pfam" id="PF01323">
    <property type="entry name" value="DSBA"/>
    <property type="match status" value="1"/>
</dbReference>
<organism evidence="3 4">
    <name type="scientific">Saccharospirillum mangrovi</name>
    <dbReference type="NCBI Taxonomy" id="2161747"/>
    <lineage>
        <taxon>Bacteria</taxon>
        <taxon>Pseudomonadati</taxon>
        <taxon>Pseudomonadota</taxon>
        <taxon>Gammaproteobacteria</taxon>
        <taxon>Oceanospirillales</taxon>
        <taxon>Saccharospirillaceae</taxon>
        <taxon>Saccharospirillum</taxon>
    </lineage>
</organism>
<reference evidence="4" key="1">
    <citation type="journal article" date="2019" name="Int. J. Syst. Evol. Microbiol.">
        <title>The Global Catalogue of Microorganisms (GCM) 10K type strain sequencing project: providing services to taxonomists for standard genome sequencing and annotation.</title>
        <authorList>
            <consortium name="The Broad Institute Genomics Platform"/>
            <consortium name="The Broad Institute Genome Sequencing Center for Infectious Disease"/>
            <person name="Wu L."/>
            <person name="Ma J."/>
        </authorList>
    </citation>
    <scope>NUCLEOTIDE SEQUENCE [LARGE SCALE GENOMIC DNA]</scope>
    <source>
        <strain evidence="4">IBRC 10765</strain>
    </source>
</reference>
<dbReference type="SUPFAM" id="SSF52833">
    <property type="entry name" value="Thioredoxin-like"/>
    <property type="match status" value="1"/>
</dbReference>
<name>A0ABV7ZTK0_9GAMM</name>
<dbReference type="RefSeq" id="WP_380692673.1">
    <property type="nucleotide sequence ID" value="NZ_JBHRYR010000002.1"/>
</dbReference>
<feature type="chain" id="PRO_5046949315" evidence="1">
    <location>
        <begin position="20"/>
        <end position="210"/>
    </location>
</feature>
<feature type="signal peptide" evidence="1">
    <location>
        <begin position="1"/>
        <end position="19"/>
    </location>
</feature>
<dbReference type="InterPro" id="IPR036249">
    <property type="entry name" value="Thioredoxin-like_sf"/>
</dbReference>
<protein>
    <submittedName>
        <fullName evidence="3">DsbA family protein</fullName>
    </submittedName>
</protein>
<keyword evidence="1" id="KW-0732">Signal</keyword>
<dbReference type="PANTHER" id="PTHR35891:SF3">
    <property type="entry name" value="THIOL:DISULFIDE INTERCHANGE PROTEIN DSBL"/>
    <property type="match status" value="1"/>
</dbReference>
<dbReference type="PROSITE" id="PS51257">
    <property type="entry name" value="PROKAR_LIPOPROTEIN"/>
    <property type="match status" value="1"/>
</dbReference>
<evidence type="ECO:0000259" key="2">
    <source>
        <dbReference type="Pfam" id="PF01323"/>
    </source>
</evidence>
<dbReference type="EMBL" id="JBHRYR010000002">
    <property type="protein sequence ID" value="MFC3851500.1"/>
    <property type="molecule type" value="Genomic_DNA"/>
</dbReference>
<evidence type="ECO:0000256" key="1">
    <source>
        <dbReference type="SAM" id="SignalP"/>
    </source>
</evidence>
<dbReference type="PANTHER" id="PTHR35891">
    <property type="entry name" value="THIOL:DISULFIDE INTERCHANGE PROTEIN DSBA"/>
    <property type="match status" value="1"/>
</dbReference>
<comment type="caution">
    <text evidence="3">The sequence shown here is derived from an EMBL/GenBank/DDBJ whole genome shotgun (WGS) entry which is preliminary data.</text>
</comment>
<evidence type="ECO:0000313" key="4">
    <source>
        <dbReference type="Proteomes" id="UP001595617"/>
    </source>
</evidence>
<feature type="domain" description="DSBA-like thioredoxin" evidence="2">
    <location>
        <begin position="68"/>
        <end position="183"/>
    </location>
</feature>